<sequence length="1285" mass="140302">MSAQEETLRKAQYTTNADALDPFPAGIPRPDHARNWGRKTESVLAARRLTDIAQGKITPGIFPPIWSARSIKDPEPLPEGASFRDKAAYESWACKIEERKGHNKQIKLQRETYWRDKNNELFTLLTDSMMHTNPGLREILRSKYHTGDGYYDGAAALKFLELWLLMLQRDSPQNDFYEKAARIIQDKRLPEGCGDREFQAVCRRFAYDINPFLRAPYTGEQLGEFVINKILPKAYDEAAERLLDELRKEDLLGEYEVVLNRCSRIVQRRASAKAPTGAAHAIDVAAGFVEAQQPPENEVDIAAAGTGGAGRPPKTEKATVDPKKGVFCTGCPHKNRQGEILKCACDPREELHGGMKVLRLMAWTDPDLAKLTETRAQFAKLLGITAKPLPKIEKPLQPFGRGNGNGGRGGRGGGRGGRGSPQNAADVEEIIELIELVSLVELVDDADTQDAPDTVMTVGEEELTAPDRCAVILSGLTAMSNCEQDALVRACSTEAAFMAAYWAAPRAGVCAAPDLDACMMTGPGFGAEYHFGLRTYDRVFQAGLGSYITGRVTGMLLASEHVTGMLLAADPSYDPERLPEVLHEAGADLTSAIARCVDELHQYSALAIQKAGRTLLLRRSMRNTDDSSKLVDEFNMVRPDRMMFSTMDCGQAYVQGPPDPGMFARDPPDAESAEPAWLTEAHSLLKITAEPGAASAAWSGADHGGDSDSPDDRVTVAAVTCRFDGSDPSTVQPWLRDATAPLREMVAASNRVPVCPMTAEAASNTEMDGEDDGDEVDDHDLEQLQHILCEVEAFPTVLPQLDKVEAPKLTPMPQVEAEDVIGESMGEAKDASFGISIERSVMANTAASKRALPREPMMPFQGTPRRIAMLAPRFLASAPLGLTGANPILAASFNLPSISPNNALPFFPVVGEIELQNIEVTIGEAACSESTTIWDTGAAKNMTNKIEDLEPSSIERARYKISGSNGTHHTSIKGLWRLSVETYGDQPEHNGYGVLTLPDTILNERCAFKLVAACEGGHENDYIPSPNEAHDLAQPKDQVKTAEAAEDFFDGETVHNWLDDAPSDDEVGEEQQEDDEGDTLNSPDPAPAPNVIEVLYDSDEQLNEFEIHALIAAAEADKAADGSPHQKKARRDYAAIVAYAALRGEYIPPFEALTTKVLDGELVTMAAAFESAEGQLLLSMDDNNETFFEALAAVKSKAGMVTYREQLRSPRAKEWYDARVTEINKLKSSGAVESVRLDDPRVLDYLANGEQVINTMMIGNVKRDDKHNEIRLNNRCVVLGNEMTS</sequence>
<gene>
    <name evidence="2" type="ORF">Ctob_009764</name>
</gene>
<evidence type="ECO:0000313" key="3">
    <source>
        <dbReference type="Proteomes" id="UP000037460"/>
    </source>
</evidence>
<reference evidence="3" key="1">
    <citation type="journal article" date="2015" name="PLoS Genet.">
        <title>Genome Sequence and Transcriptome Analyses of Chrysochromulina tobin: Metabolic Tools for Enhanced Algal Fitness in the Prominent Order Prymnesiales (Haptophyceae).</title>
        <authorList>
            <person name="Hovde B.T."/>
            <person name="Deodato C.R."/>
            <person name="Hunsperger H.M."/>
            <person name="Ryken S.A."/>
            <person name="Yost W."/>
            <person name="Jha R.K."/>
            <person name="Patterson J."/>
            <person name="Monnat R.J. Jr."/>
            <person name="Barlow S.B."/>
            <person name="Starkenburg S.R."/>
            <person name="Cattolico R.A."/>
        </authorList>
    </citation>
    <scope>NUCLEOTIDE SEQUENCE</scope>
    <source>
        <strain evidence="3">CCMP291</strain>
    </source>
</reference>
<evidence type="ECO:0000313" key="2">
    <source>
        <dbReference type="EMBL" id="KOO29786.1"/>
    </source>
</evidence>
<feature type="compositionally biased region" description="Acidic residues" evidence="1">
    <location>
        <begin position="1061"/>
        <end position="1078"/>
    </location>
</feature>
<accession>A0A0M0JT09</accession>
<feature type="region of interest" description="Disordered" evidence="1">
    <location>
        <begin position="1055"/>
        <end position="1090"/>
    </location>
</feature>
<feature type="non-terminal residue" evidence="2">
    <location>
        <position position="1285"/>
    </location>
</feature>
<comment type="caution">
    <text evidence="2">The sequence shown here is derived from an EMBL/GenBank/DDBJ whole genome shotgun (WGS) entry which is preliminary data.</text>
</comment>
<name>A0A0M0JT09_9EUKA</name>
<keyword evidence="3" id="KW-1185">Reference proteome</keyword>
<feature type="region of interest" description="Disordered" evidence="1">
    <location>
        <begin position="392"/>
        <end position="422"/>
    </location>
</feature>
<feature type="region of interest" description="Disordered" evidence="1">
    <location>
        <begin position="301"/>
        <end position="320"/>
    </location>
</feature>
<organism evidence="2 3">
    <name type="scientific">Chrysochromulina tobinii</name>
    <dbReference type="NCBI Taxonomy" id="1460289"/>
    <lineage>
        <taxon>Eukaryota</taxon>
        <taxon>Haptista</taxon>
        <taxon>Haptophyta</taxon>
        <taxon>Prymnesiophyceae</taxon>
        <taxon>Prymnesiales</taxon>
        <taxon>Chrysochromulinaceae</taxon>
        <taxon>Chrysochromulina</taxon>
    </lineage>
</organism>
<feature type="compositionally biased region" description="Gly residues" evidence="1">
    <location>
        <begin position="401"/>
        <end position="419"/>
    </location>
</feature>
<proteinExistence type="predicted"/>
<evidence type="ECO:0000256" key="1">
    <source>
        <dbReference type="SAM" id="MobiDB-lite"/>
    </source>
</evidence>
<dbReference type="EMBL" id="JWZX01002358">
    <property type="protein sequence ID" value="KOO29786.1"/>
    <property type="molecule type" value="Genomic_DNA"/>
</dbReference>
<protein>
    <submittedName>
        <fullName evidence="2">Uncharacterized protein</fullName>
    </submittedName>
</protein>
<dbReference type="Proteomes" id="UP000037460">
    <property type="component" value="Unassembled WGS sequence"/>
</dbReference>